<dbReference type="PROSITE" id="PS51762">
    <property type="entry name" value="GH16_2"/>
    <property type="match status" value="1"/>
</dbReference>
<dbReference type="KEGG" id="hyj:FHG12_14715"/>
<protein>
    <submittedName>
        <fullName evidence="3">Glycoside hydrolase family 16 protein</fullName>
    </submittedName>
</protein>
<dbReference type="GO" id="GO:0004553">
    <property type="term" value="F:hydrolase activity, hydrolyzing O-glycosyl compounds"/>
    <property type="evidence" value="ECO:0007669"/>
    <property type="project" value="InterPro"/>
</dbReference>
<sequence length="289" mass="32170">MNIQLFQGAGSLNLRVSVLLALSLASCTEVKPKNIPAPTPGVPVVNQEARDYAQYTDLIWSDEFGDGTLDLTKWAYEQGGGGWGNNELENYTTSPDNVFLAGGNLVIQAIRQQSGGNAYTSGRLVTKGKQSFQYGRIDVRAKVPKGKGVWPAIWMLGSDIDQNNWPVCGEIDIMELRGSKPREMLSTMHYGTSSADHRYKGTTQTLATDLSDNFHIFSVVRSRDQMRFFLDGQQYYTFTSGDASPYPFNNPFFVILNVAVGGNFDGNPDATTTFPQQMQVDYVRYYQYK</sequence>
<dbReference type="GO" id="GO:0005975">
    <property type="term" value="P:carbohydrate metabolic process"/>
    <property type="evidence" value="ECO:0007669"/>
    <property type="project" value="InterPro"/>
</dbReference>
<keyword evidence="4" id="KW-1185">Reference proteome</keyword>
<dbReference type="InterPro" id="IPR013320">
    <property type="entry name" value="ConA-like_dom_sf"/>
</dbReference>
<evidence type="ECO:0000259" key="2">
    <source>
        <dbReference type="PROSITE" id="PS51762"/>
    </source>
</evidence>
<dbReference type="EMBL" id="CP040896">
    <property type="protein sequence ID" value="QDA61269.1"/>
    <property type="molecule type" value="Genomic_DNA"/>
</dbReference>
<gene>
    <name evidence="3" type="ORF">FHG12_14715</name>
</gene>
<dbReference type="AlphaFoldDB" id="A0A5B8A299"/>
<keyword evidence="3" id="KW-0378">Hydrolase</keyword>
<dbReference type="PANTHER" id="PTHR10963">
    <property type="entry name" value="GLYCOSYL HYDROLASE-RELATED"/>
    <property type="match status" value="1"/>
</dbReference>
<dbReference type="Proteomes" id="UP000305398">
    <property type="component" value="Chromosome"/>
</dbReference>
<name>A0A5B8A299_9BACT</name>
<organism evidence="3 4">
    <name type="scientific">Hymenobacter jejuensis</name>
    <dbReference type="NCBI Taxonomy" id="2502781"/>
    <lineage>
        <taxon>Bacteria</taxon>
        <taxon>Pseudomonadati</taxon>
        <taxon>Bacteroidota</taxon>
        <taxon>Cytophagia</taxon>
        <taxon>Cytophagales</taxon>
        <taxon>Hymenobacteraceae</taxon>
        <taxon>Hymenobacter</taxon>
    </lineage>
</organism>
<proteinExistence type="inferred from homology"/>
<dbReference type="PANTHER" id="PTHR10963:SF55">
    <property type="entry name" value="GLYCOSIDE HYDROLASE FAMILY 16 PROTEIN"/>
    <property type="match status" value="1"/>
</dbReference>
<evidence type="ECO:0000256" key="1">
    <source>
        <dbReference type="ARBA" id="ARBA00006865"/>
    </source>
</evidence>
<evidence type="ECO:0000313" key="4">
    <source>
        <dbReference type="Proteomes" id="UP000305398"/>
    </source>
</evidence>
<dbReference type="InterPro" id="IPR050546">
    <property type="entry name" value="Glycosyl_Hydrlase_16"/>
</dbReference>
<evidence type="ECO:0000313" key="3">
    <source>
        <dbReference type="EMBL" id="QDA61269.1"/>
    </source>
</evidence>
<accession>A0A5B8A299</accession>
<dbReference type="CDD" id="cd08023">
    <property type="entry name" value="GH16_laminarinase_like"/>
    <property type="match status" value="1"/>
</dbReference>
<dbReference type="OrthoDB" id="9776255at2"/>
<reference evidence="3 4" key="1">
    <citation type="submission" date="2019-06" db="EMBL/GenBank/DDBJ databases">
        <authorList>
            <person name="Srinivasan S."/>
        </authorList>
    </citation>
    <scope>NUCLEOTIDE SEQUENCE [LARGE SCALE GENOMIC DNA]</scope>
    <source>
        <strain evidence="3 4">17J68-5</strain>
    </source>
</reference>
<feature type="domain" description="GH16" evidence="2">
    <location>
        <begin position="30"/>
        <end position="289"/>
    </location>
</feature>
<dbReference type="InterPro" id="IPR000757">
    <property type="entry name" value="Beta-glucanase-like"/>
</dbReference>
<dbReference type="RefSeq" id="WP_139516443.1">
    <property type="nucleotide sequence ID" value="NZ_CP040896.1"/>
</dbReference>
<dbReference type="Pfam" id="PF00722">
    <property type="entry name" value="Glyco_hydro_16"/>
    <property type="match status" value="1"/>
</dbReference>
<dbReference type="SUPFAM" id="SSF49899">
    <property type="entry name" value="Concanavalin A-like lectins/glucanases"/>
    <property type="match status" value="1"/>
</dbReference>
<dbReference type="Gene3D" id="2.60.120.200">
    <property type="match status" value="1"/>
</dbReference>
<comment type="similarity">
    <text evidence="1">Belongs to the glycosyl hydrolase 16 family.</text>
</comment>